<feature type="signal peptide" evidence="5">
    <location>
        <begin position="1"/>
        <end position="33"/>
    </location>
</feature>
<protein>
    <submittedName>
        <fullName evidence="8">Pimeloyl-ACP methyl ester carboxylesterase</fullName>
    </submittedName>
</protein>
<dbReference type="Proteomes" id="UP000756710">
    <property type="component" value="Unassembled WGS sequence"/>
</dbReference>
<dbReference type="InterPro" id="IPR000073">
    <property type="entry name" value="AB_hydrolase_1"/>
</dbReference>
<accession>A0ABS4N6W2</accession>
<comment type="similarity">
    <text evidence="1">Belongs to the peptidase S33 family.</text>
</comment>
<evidence type="ECO:0000313" key="8">
    <source>
        <dbReference type="EMBL" id="MBP2067766.1"/>
    </source>
</evidence>
<keyword evidence="2 5" id="KW-0732">Signal</keyword>
<dbReference type="InterPro" id="IPR051601">
    <property type="entry name" value="Serine_prot/Carboxylest_S33"/>
</dbReference>
<feature type="domain" description="AB hydrolase-1" evidence="6">
    <location>
        <begin position="117"/>
        <end position="337"/>
    </location>
</feature>
<gene>
    <name evidence="8" type="ORF">J2Z30_008833</name>
</gene>
<dbReference type="InterPro" id="IPR013595">
    <property type="entry name" value="Pept_S33_TAP-like_C"/>
</dbReference>
<evidence type="ECO:0000256" key="4">
    <source>
        <dbReference type="SAM" id="MobiDB-lite"/>
    </source>
</evidence>
<feature type="chain" id="PRO_5047408393" evidence="5">
    <location>
        <begin position="34"/>
        <end position="577"/>
    </location>
</feature>
<dbReference type="Gene3D" id="3.40.50.1820">
    <property type="entry name" value="alpha/beta hydrolase"/>
    <property type="match status" value="1"/>
</dbReference>
<evidence type="ECO:0000256" key="3">
    <source>
        <dbReference type="ARBA" id="ARBA00022801"/>
    </source>
</evidence>
<feature type="domain" description="Peptidase S33 tripeptidyl aminopeptidase-like C-terminal" evidence="7">
    <location>
        <begin position="441"/>
        <end position="532"/>
    </location>
</feature>
<sequence length="577" mass="63598">MRTVRGVQRGAGVVLAFGITAVLTLESSTAAPAADNELTTFYGQKLDWQQCEDPEPLPPEEQPDDGVIVDPWKGQWKFMECATAVVPMNYAKPEDGQLRIEVSRIKAKDPARRRGALISNPGGPGGGGLSMPLGARETKLAEAFDLIGFQPRGVGRASQLHCERIKDPRPDTTRPSDEQFSAYTDYARAREAACRRGGGDLRPYISTANTARDMDIIRAALGEKKINYLGYSYGTYLGAVYGSLFPDRLNRSVLDSAMHPGWLWRKQALMQSVGVRYNVEQWAEWVAERDNTYHLGTSRQDVLAAVEALATALADNPVPLDRKPPEDWPVSWPEKFDRTTLDSFLAQATQPRPIWDVTAEVVGELRRAADKKTVLSRDAGTAAATLLSEQDKPKLDPGVYDTVSCEVEWPTDLNTYYKDMRRYRAKYPFRDGNGSGVIGAAPTNCTFRSFTPPEKPVSLERDGYPTGLVIQGDGDPATQYEGGPAMADALGNHLISVRDSGEHGHYGTNKCVTQRVDDYLIHGILPPRRSNCTAAPRPSVPADTSPAAKHTADRQSKQERLDTALEHRSIWQQPTDK</sequence>
<evidence type="ECO:0000256" key="2">
    <source>
        <dbReference type="ARBA" id="ARBA00022729"/>
    </source>
</evidence>
<evidence type="ECO:0000259" key="7">
    <source>
        <dbReference type="Pfam" id="PF08386"/>
    </source>
</evidence>
<dbReference type="PANTHER" id="PTHR43248">
    <property type="entry name" value="2-SUCCINYL-6-HYDROXY-2,4-CYCLOHEXADIENE-1-CARBOXYLATE SYNTHASE"/>
    <property type="match status" value="1"/>
</dbReference>
<feature type="compositionally biased region" description="Basic and acidic residues" evidence="4">
    <location>
        <begin position="550"/>
        <end position="577"/>
    </location>
</feature>
<keyword evidence="9" id="KW-1185">Reference proteome</keyword>
<evidence type="ECO:0000313" key="9">
    <source>
        <dbReference type="Proteomes" id="UP000756710"/>
    </source>
</evidence>
<feature type="region of interest" description="Disordered" evidence="4">
    <location>
        <begin position="529"/>
        <end position="577"/>
    </location>
</feature>
<keyword evidence="3" id="KW-0378">Hydrolase</keyword>
<dbReference type="Pfam" id="PF00561">
    <property type="entry name" value="Abhydrolase_1"/>
    <property type="match status" value="1"/>
</dbReference>
<evidence type="ECO:0000259" key="6">
    <source>
        <dbReference type="Pfam" id="PF00561"/>
    </source>
</evidence>
<dbReference type="PANTHER" id="PTHR43248:SF29">
    <property type="entry name" value="TRIPEPTIDYL AMINOPEPTIDASE"/>
    <property type="match status" value="1"/>
</dbReference>
<name>A0ABS4N6W2_9ACTN</name>
<comment type="caution">
    <text evidence="8">The sequence shown here is derived from an EMBL/GenBank/DDBJ whole genome shotgun (WGS) entry which is preliminary data.</text>
</comment>
<dbReference type="RefSeq" id="WP_209469100.1">
    <property type="nucleotide sequence ID" value="NZ_BAABDR010000005.1"/>
</dbReference>
<organism evidence="8 9">
    <name type="scientific">Streptomyces iranensis</name>
    <dbReference type="NCBI Taxonomy" id="576784"/>
    <lineage>
        <taxon>Bacteria</taxon>
        <taxon>Bacillati</taxon>
        <taxon>Actinomycetota</taxon>
        <taxon>Actinomycetes</taxon>
        <taxon>Kitasatosporales</taxon>
        <taxon>Streptomycetaceae</taxon>
        <taxon>Streptomyces</taxon>
        <taxon>Streptomyces violaceusniger group</taxon>
    </lineage>
</organism>
<dbReference type="SUPFAM" id="SSF53474">
    <property type="entry name" value="alpha/beta-Hydrolases"/>
    <property type="match status" value="1"/>
</dbReference>
<proteinExistence type="inferred from homology"/>
<dbReference type="EMBL" id="JAGGLR010000033">
    <property type="protein sequence ID" value="MBP2067766.1"/>
    <property type="molecule type" value="Genomic_DNA"/>
</dbReference>
<dbReference type="InterPro" id="IPR029058">
    <property type="entry name" value="AB_hydrolase_fold"/>
</dbReference>
<reference evidence="8 9" key="1">
    <citation type="submission" date="2021-03" db="EMBL/GenBank/DDBJ databases">
        <title>Genomic Encyclopedia of Type Strains, Phase IV (KMG-IV): sequencing the most valuable type-strain genomes for metagenomic binning, comparative biology and taxonomic classification.</title>
        <authorList>
            <person name="Goeker M."/>
        </authorList>
    </citation>
    <scope>NUCLEOTIDE SEQUENCE [LARGE SCALE GENOMIC DNA]</scope>
    <source>
        <strain evidence="8 9">DSM 41954</strain>
    </source>
</reference>
<evidence type="ECO:0000256" key="5">
    <source>
        <dbReference type="SAM" id="SignalP"/>
    </source>
</evidence>
<dbReference type="Pfam" id="PF08386">
    <property type="entry name" value="Abhydrolase_4"/>
    <property type="match status" value="1"/>
</dbReference>
<evidence type="ECO:0000256" key="1">
    <source>
        <dbReference type="ARBA" id="ARBA00010088"/>
    </source>
</evidence>